<dbReference type="OrthoDB" id="4676354at2"/>
<dbReference type="Gene3D" id="3.40.190.10">
    <property type="entry name" value="Periplasmic binding protein-like II"/>
    <property type="match status" value="1"/>
</dbReference>
<dbReference type="AlphaFoldDB" id="A0A378TJX5"/>
<protein>
    <submittedName>
        <fullName evidence="2">ABC-type nitrate/sulfonate/bicarbonate transport system, substrate binding protein</fullName>
    </submittedName>
</protein>
<name>A0A378TJX5_9MYCO</name>
<proteinExistence type="predicted"/>
<accession>A0A378TJX5</accession>
<keyword evidence="3" id="KW-1185">Reference proteome</keyword>
<organism evidence="2 3">
    <name type="scientific">Mycolicibacterium tokaiense</name>
    <dbReference type="NCBI Taxonomy" id="39695"/>
    <lineage>
        <taxon>Bacteria</taxon>
        <taxon>Bacillati</taxon>
        <taxon>Actinomycetota</taxon>
        <taxon>Actinomycetes</taxon>
        <taxon>Mycobacteriales</taxon>
        <taxon>Mycobacteriaceae</taxon>
        <taxon>Mycolicibacterium</taxon>
    </lineage>
</organism>
<feature type="signal peptide" evidence="1">
    <location>
        <begin position="1"/>
        <end position="26"/>
    </location>
</feature>
<gene>
    <name evidence="2" type="ORF">NCTC10821_04593</name>
</gene>
<dbReference type="PROSITE" id="PS51257">
    <property type="entry name" value="PROKAR_LIPOPROTEIN"/>
    <property type="match status" value="1"/>
</dbReference>
<reference evidence="2 3" key="1">
    <citation type="submission" date="2018-06" db="EMBL/GenBank/DDBJ databases">
        <authorList>
            <consortium name="Pathogen Informatics"/>
            <person name="Doyle S."/>
        </authorList>
    </citation>
    <scope>NUCLEOTIDE SEQUENCE [LARGE SCALE GENOMIC DNA]</scope>
    <source>
        <strain evidence="2 3">NCTC10821</strain>
    </source>
</reference>
<sequence>MTVKKKLRVVAAAAMALTLVVGCSGGSESAAGGDGQVIRFAFAPDPVWDLLTDSGELAKWQDENNIRIETSTTWDEFTYFAGGHGDIVSMSTQETPVLEMQTGIETVTFGKYNYQRVPLLKRAGDPYETLEDIPKGSKICVSGPTSNTAFWTVLAKEMHNLDYRVGGGDFQLIVNDHFVNPTNLLRGDCEAAAVIPEAAVPQLRKGELEIMYGGKLPFQLYSEFAPDSDDQLHVVGNNFTATAEWYDNNQELAGKFLELWQHGVEMFQEQKADVIRKYPQHFSVESEEDINYMIDFMSGDNDWFVKNVALEPDWIPVETEIWNLMKNLNPENANFLPADAPTPRFEAVGVDAQTKP</sequence>
<evidence type="ECO:0000313" key="2">
    <source>
        <dbReference type="EMBL" id="STZ61049.1"/>
    </source>
</evidence>
<dbReference type="EMBL" id="UGQT01000001">
    <property type="protein sequence ID" value="STZ61049.1"/>
    <property type="molecule type" value="Genomic_DNA"/>
</dbReference>
<feature type="chain" id="PRO_5038742845" evidence="1">
    <location>
        <begin position="27"/>
        <end position="356"/>
    </location>
</feature>
<dbReference type="RefSeq" id="WP_147289400.1">
    <property type="nucleotide sequence ID" value="NZ_AP022600.1"/>
</dbReference>
<evidence type="ECO:0000313" key="3">
    <source>
        <dbReference type="Proteomes" id="UP000254978"/>
    </source>
</evidence>
<dbReference type="SUPFAM" id="SSF53850">
    <property type="entry name" value="Periplasmic binding protein-like II"/>
    <property type="match status" value="1"/>
</dbReference>
<keyword evidence="1" id="KW-0732">Signal</keyword>
<dbReference type="Proteomes" id="UP000254978">
    <property type="component" value="Unassembled WGS sequence"/>
</dbReference>
<evidence type="ECO:0000256" key="1">
    <source>
        <dbReference type="SAM" id="SignalP"/>
    </source>
</evidence>